<dbReference type="EMBL" id="BPQJ01000010">
    <property type="protein sequence ID" value="GJD62352.1"/>
    <property type="molecule type" value="Genomic_DNA"/>
</dbReference>
<evidence type="ECO:0000313" key="2">
    <source>
        <dbReference type="Proteomes" id="UP001055286"/>
    </source>
</evidence>
<dbReference type="Proteomes" id="UP001055286">
    <property type="component" value="Unassembled WGS sequence"/>
</dbReference>
<organism evidence="1 2">
    <name type="scientific">Methylobacterium frigidaeris</name>
    <dbReference type="NCBI Taxonomy" id="2038277"/>
    <lineage>
        <taxon>Bacteria</taxon>
        <taxon>Pseudomonadati</taxon>
        <taxon>Pseudomonadota</taxon>
        <taxon>Alphaproteobacteria</taxon>
        <taxon>Hyphomicrobiales</taxon>
        <taxon>Methylobacteriaceae</taxon>
        <taxon>Methylobacterium</taxon>
    </lineage>
</organism>
<gene>
    <name evidence="1" type="ORF">MPEAHAMD_2505</name>
</gene>
<sequence>MPVPLIVNRSEFPGGSNLREDGAMTKRTALFSPEMREASADFARAEPAAIAILHVLLGARRAGAMA</sequence>
<dbReference type="AlphaFoldDB" id="A0AA37HAD8"/>
<name>A0AA37HAD8_9HYPH</name>
<accession>A0AA37HAD8</accession>
<protein>
    <submittedName>
        <fullName evidence="1">Uncharacterized protein</fullName>
    </submittedName>
</protein>
<evidence type="ECO:0000313" key="1">
    <source>
        <dbReference type="EMBL" id="GJD62352.1"/>
    </source>
</evidence>
<proteinExistence type="predicted"/>
<reference evidence="1" key="1">
    <citation type="journal article" date="2016" name="Front. Microbiol.">
        <title>Genome Sequence of the Piezophilic, Mesophilic Sulfate-Reducing Bacterium Desulfovibrio indicus J2T.</title>
        <authorList>
            <person name="Cao J."/>
            <person name="Maignien L."/>
            <person name="Shao Z."/>
            <person name="Alain K."/>
            <person name="Jebbar M."/>
        </authorList>
    </citation>
    <scope>NUCLEOTIDE SEQUENCE</scope>
    <source>
        <strain evidence="1">JCM 32048</strain>
    </source>
</reference>
<comment type="caution">
    <text evidence="1">The sequence shown here is derived from an EMBL/GenBank/DDBJ whole genome shotgun (WGS) entry which is preliminary data.</text>
</comment>
<reference evidence="1" key="2">
    <citation type="submission" date="2021-08" db="EMBL/GenBank/DDBJ databases">
        <authorList>
            <person name="Tani A."/>
            <person name="Ola A."/>
            <person name="Ogura Y."/>
            <person name="Katsura K."/>
            <person name="Hayashi T."/>
        </authorList>
    </citation>
    <scope>NUCLEOTIDE SEQUENCE</scope>
    <source>
        <strain evidence="1">JCM 32048</strain>
    </source>
</reference>
<keyword evidence="2" id="KW-1185">Reference proteome</keyword>